<evidence type="ECO:0000313" key="1">
    <source>
        <dbReference type="EMBL" id="CAK9106426.1"/>
    </source>
</evidence>
<proteinExistence type="predicted"/>
<keyword evidence="2" id="KW-1185">Reference proteome</keyword>
<comment type="caution">
    <text evidence="1">The sequence shown here is derived from an EMBL/GenBank/DDBJ whole genome shotgun (WGS) entry which is preliminary data.</text>
</comment>
<dbReference type="EMBL" id="CAXAMM010042729">
    <property type="protein sequence ID" value="CAK9106426.1"/>
    <property type="molecule type" value="Genomic_DNA"/>
</dbReference>
<sequence length="218" mass="24706">MLDGCTPCIHILLQAVDEVPFPYACTKTRHWHTKASPTLFDNLCAMRPFLILVLVVAAWSIRNNEQVMDSDGYKDLPQKGQPCAAKPCRERGRWSSKCCAEGLVCDRETFTCKVAIGQPCRGKTFYTECAGKYTYDRDLACVKDESKNYRCCIITGNRYTQFMTKNHQKYHQTYGRGRGANCCSGNSTEVMRFDYREGTDVPTQICTGKHSGWYGRNG</sequence>
<organism evidence="1 2">
    <name type="scientific">Durusdinium trenchii</name>
    <dbReference type="NCBI Taxonomy" id="1381693"/>
    <lineage>
        <taxon>Eukaryota</taxon>
        <taxon>Sar</taxon>
        <taxon>Alveolata</taxon>
        <taxon>Dinophyceae</taxon>
        <taxon>Suessiales</taxon>
        <taxon>Symbiodiniaceae</taxon>
        <taxon>Durusdinium</taxon>
    </lineage>
</organism>
<protein>
    <submittedName>
        <fullName evidence="1">Uncharacterized protein</fullName>
    </submittedName>
</protein>
<reference evidence="1 2" key="1">
    <citation type="submission" date="2024-02" db="EMBL/GenBank/DDBJ databases">
        <authorList>
            <person name="Chen Y."/>
            <person name="Shah S."/>
            <person name="Dougan E. K."/>
            <person name="Thang M."/>
            <person name="Chan C."/>
        </authorList>
    </citation>
    <scope>NUCLEOTIDE SEQUENCE [LARGE SCALE GENOMIC DNA]</scope>
</reference>
<name>A0ABP0S267_9DINO</name>
<gene>
    <name evidence="1" type="ORF">SCF082_LOCUS49568</name>
</gene>
<accession>A0ABP0S267</accession>
<evidence type="ECO:0000313" key="2">
    <source>
        <dbReference type="Proteomes" id="UP001642464"/>
    </source>
</evidence>
<dbReference type="Proteomes" id="UP001642464">
    <property type="component" value="Unassembled WGS sequence"/>
</dbReference>